<dbReference type="Proteomes" id="UP000077763">
    <property type="component" value="Unassembled WGS sequence"/>
</dbReference>
<dbReference type="AlphaFoldDB" id="A0A177MNJ7"/>
<keyword evidence="1" id="KW-0472">Membrane</keyword>
<evidence type="ECO:0000256" key="1">
    <source>
        <dbReference type="SAM" id="Phobius"/>
    </source>
</evidence>
<evidence type="ECO:0008006" key="5">
    <source>
        <dbReference type="Google" id="ProtNLM"/>
    </source>
</evidence>
<keyword evidence="2" id="KW-0732">Signal</keyword>
<feature type="signal peptide" evidence="2">
    <location>
        <begin position="1"/>
        <end position="23"/>
    </location>
</feature>
<sequence length="189" mass="20421">MRNQLVKSLVALFLSTASLEASAGLVSFTSTEFQQTESGQTFTFTINDAPLADLIDGTFSIHARGDYTINSQPPEVISVKIEDGNYFDQDVGATTANSTVTNPDLVEWSESFLLPGDELFSWTQDHKIIITLALSPDVTFDLNAIQGGNPFVQATISYTTSAVPLPAATWLFLSGLIGMLGYGKQRKTS</sequence>
<dbReference type="RefSeq" id="WP_064035758.1">
    <property type="nucleotide sequence ID" value="NZ_LUUH01000028.1"/>
</dbReference>
<accession>A0A177MNJ7</accession>
<feature type="transmembrane region" description="Helical" evidence="1">
    <location>
        <begin position="163"/>
        <end position="183"/>
    </location>
</feature>
<feature type="chain" id="PRO_5008068229" description="Secreted protein" evidence="2">
    <location>
        <begin position="24"/>
        <end position="189"/>
    </location>
</feature>
<evidence type="ECO:0000313" key="3">
    <source>
        <dbReference type="EMBL" id="OAI07368.1"/>
    </source>
</evidence>
<comment type="caution">
    <text evidence="3">The sequence shown here is derived from an EMBL/GenBank/DDBJ whole genome shotgun (WGS) entry which is preliminary data.</text>
</comment>
<organism evidence="3 4">
    <name type="scientific">Methylomonas methanica</name>
    <dbReference type="NCBI Taxonomy" id="421"/>
    <lineage>
        <taxon>Bacteria</taxon>
        <taxon>Pseudomonadati</taxon>
        <taxon>Pseudomonadota</taxon>
        <taxon>Gammaproteobacteria</taxon>
        <taxon>Methylococcales</taxon>
        <taxon>Methylococcaceae</taxon>
        <taxon>Methylomonas</taxon>
    </lineage>
</organism>
<keyword evidence="1" id="KW-0812">Transmembrane</keyword>
<evidence type="ECO:0000313" key="4">
    <source>
        <dbReference type="Proteomes" id="UP000077763"/>
    </source>
</evidence>
<dbReference type="EMBL" id="LUUH01000028">
    <property type="protein sequence ID" value="OAI07368.1"/>
    <property type="molecule type" value="Genomic_DNA"/>
</dbReference>
<protein>
    <recommendedName>
        <fullName evidence="5">Secreted protein</fullName>
    </recommendedName>
</protein>
<proteinExistence type="predicted"/>
<reference evidence="3 4" key="1">
    <citation type="submission" date="2016-03" db="EMBL/GenBank/DDBJ databases">
        <authorList>
            <person name="Ploux O."/>
        </authorList>
    </citation>
    <scope>NUCLEOTIDE SEQUENCE [LARGE SCALE GENOMIC DNA]</scope>
    <source>
        <strain evidence="3 4">R-45371</strain>
    </source>
</reference>
<keyword evidence="1" id="KW-1133">Transmembrane helix</keyword>
<name>A0A177MNJ7_METMH</name>
<gene>
    <name evidence="3" type="ORF">A1353_06720</name>
</gene>
<evidence type="ECO:0000256" key="2">
    <source>
        <dbReference type="SAM" id="SignalP"/>
    </source>
</evidence>